<dbReference type="InterPro" id="IPR009057">
    <property type="entry name" value="Homeodomain-like_sf"/>
</dbReference>
<feature type="region of interest" description="Disordered" evidence="2">
    <location>
        <begin position="211"/>
        <end position="256"/>
    </location>
</feature>
<proteinExistence type="predicted"/>
<organism evidence="3 4">
    <name type="scientific">Periplaneta americana</name>
    <name type="common">American cockroach</name>
    <name type="synonym">Blatta americana</name>
    <dbReference type="NCBI Taxonomy" id="6978"/>
    <lineage>
        <taxon>Eukaryota</taxon>
        <taxon>Metazoa</taxon>
        <taxon>Ecdysozoa</taxon>
        <taxon>Arthropoda</taxon>
        <taxon>Hexapoda</taxon>
        <taxon>Insecta</taxon>
        <taxon>Pterygota</taxon>
        <taxon>Neoptera</taxon>
        <taxon>Polyneoptera</taxon>
        <taxon>Dictyoptera</taxon>
        <taxon>Blattodea</taxon>
        <taxon>Blattoidea</taxon>
        <taxon>Blattidae</taxon>
        <taxon>Blattinae</taxon>
        <taxon>Periplaneta</taxon>
    </lineage>
</organism>
<keyword evidence="4" id="KW-1185">Reference proteome</keyword>
<evidence type="ECO:0000256" key="2">
    <source>
        <dbReference type="SAM" id="MobiDB-lite"/>
    </source>
</evidence>
<protein>
    <submittedName>
        <fullName evidence="3">Uncharacterized protein</fullName>
    </submittedName>
</protein>
<evidence type="ECO:0000313" key="4">
    <source>
        <dbReference type="Proteomes" id="UP001148838"/>
    </source>
</evidence>
<comment type="subcellular location">
    <subcellularLocation>
        <location evidence="1">Nucleus</location>
    </subcellularLocation>
</comment>
<feature type="region of interest" description="Disordered" evidence="2">
    <location>
        <begin position="145"/>
        <end position="182"/>
    </location>
</feature>
<dbReference type="SUPFAM" id="SSF46689">
    <property type="entry name" value="Homeodomain-like"/>
    <property type="match status" value="1"/>
</dbReference>
<comment type="caution">
    <text evidence="3">The sequence shown here is derived from an EMBL/GenBank/DDBJ whole genome shotgun (WGS) entry which is preliminary data.</text>
</comment>
<feature type="compositionally biased region" description="Polar residues" evidence="2">
    <location>
        <begin position="148"/>
        <end position="173"/>
    </location>
</feature>
<dbReference type="EMBL" id="JAJSOF020000029">
    <property type="protein sequence ID" value="KAJ4432829.1"/>
    <property type="molecule type" value="Genomic_DNA"/>
</dbReference>
<feature type="compositionally biased region" description="Basic residues" evidence="2">
    <location>
        <begin position="211"/>
        <end position="225"/>
    </location>
</feature>
<accession>A0ABQ8SG47</accession>
<dbReference type="Proteomes" id="UP001148838">
    <property type="component" value="Unassembled WGS sequence"/>
</dbReference>
<sequence>MTLSPMNAARAVALVEDDRSLRYVAQVLHTTPSTVSRTVQRYKELGSYSRRPRYEDLPLAQNLKDNIVKLAYNFQGNIRNGLTNCGEQFCPQMSPDSASDPQMEEKEYRGGLEKEVFPNHKANIRSGDSFLDVKGARRVLRPSDWRTGESSYSGQPTRFLSSTAASERSSQAALGQGGSRRRASYFCRPGGGHLRNRHFLKSSLLVPLPHRRSARRKPRSLRRAVRTNFPRPGGSRSGIGSSLEETPSRPRPLGRLPARERLCAFVPE</sequence>
<evidence type="ECO:0000256" key="1">
    <source>
        <dbReference type="ARBA" id="ARBA00004123"/>
    </source>
</evidence>
<evidence type="ECO:0000313" key="3">
    <source>
        <dbReference type="EMBL" id="KAJ4432829.1"/>
    </source>
</evidence>
<feature type="compositionally biased region" description="Low complexity" evidence="2">
    <location>
        <begin position="230"/>
        <end position="242"/>
    </location>
</feature>
<reference evidence="3 4" key="1">
    <citation type="journal article" date="2022" name="Allergy">
        <title>Genome assembly and annotation of Periplaneta americana reveal a comprehensive cockroach allergen profile.</title>
        <authorList>
            <person name="Wang L."/>
            <person name="Xiong Q."/>
            <person name="Saelim N."/>
            <person name="Wang L."/>
            <person name="Nong W."/>
            <person name="Wan A.T."/>
            <person name="Shi M."/>
            <person name="Liu X."/>
            <person name="Cao Q."/>
            <person name="Hui J.H.L."/>
            <person name="Sookrung N."/>
            <person name="Leung T.F."/>
            <person name="Tungtrongchitr A."/>
            <person name="Tsui S.K.W."/>
        </authorList>
    </citation>
    <scope>NUCLEOTIDE SEQUENCE [LARGE SCALE GENOMIC DNA]</scope>
    <source>
        <strain evidence="3">PWHHKU_190912</strain>
    </source>
</reference>
<gene>
    <name evidence="3" type="ORF">ANN_21468</name>
</gene>
<name>A0ABQ8SG47_PERAM</name>